<feature type="chain" id="PRO_5046453703" description="Secretion system C-terminal sorting domain-containing protein" evidence="1">
    <location>
        <begin position="30"/>
        <end position="520"/>
    </location>
</feature>
<proteinExistence type="predicted"/>
<dbReference type="Gene3D" id="2.160.20.10">
    <property type="entry name" value="Single-stranded right-handed beta-helix, Pectin lyase-like"/>
    <property type="match status" value="1"/>
</dbReference>
<dbReference type="EMBL" id="BAABGZ010000029">
    <property type="protein sequence ID" value="GAA4359766.1"/>
    <property type="molecule type" value="Genomic_DNA"/>
</dbReference>
<dbReference type="InterPro" id="IPR026444">
    <property type="entry name" value="Secre_tail"/>
</dbReference>
<evidence type="ECO:0000256" key="1">
    <source>
        <dbReference type="SAM" id="SignalP"/>
    </source>
</evidence>
<gene>
    <name evidence="3" type="ORF">GCM10023185_26650</name>
</gene>
<organism evidence="3 4">
    <name type="scientific">Hymenobacter saemangeumensis</name>
    <dbReference type="NCBI Taxonomy" id="1084522"/>
    <lineage>
        <taxon>Bacteria</taxon>
        <taxon>Pseudomonadati</taxon>
        <taxon>Bacteroidota</taxon>
        <taxon>Cytophagia</taxon>
        <taxon>Cytophagales</taxon>
        <taxon>Hymenobacteraceae</taxon>
        <taxon>Hymenobacter</taxon>
    </lineage>
</organism>
<evidence type="ECO:0000313" key="4">
    <source>
        <dbReference type="Proteomes" id="UP001501153"/>
    </source>
</evidence>
<dbReference type="InterPro" id="IPR006626">
    <property type="entry name" value="PbH1"/>
</dbReference>
<keyword evidence="1" id="KW-0732">Signal</keyword>
<dbReference type="Pfam" id="PF18962">
    <property type="entry name" value="Por_Secre_tail"/>
    <property type="match status" value="1"/>
</dbReference>
<sequence>MQPIPYSPTLMKTLFTLLLLAAGIAPASAQYQTPGTGVRWTLAQLAAATGSNVASTGPGQYAIAGNLRLRATDTLVISTNATVRIASLAEINIDGVLLVNPPDSVKFTAQTSTAPFHSFWFSATSNAVLRKTIVEYGGGLKTVDAGLLLDSCVVRYQVARIGTVNTNSGAINISGGAPRILNSLIYGNARSAIASPSNRPTAPIIRNCVIRDNNTENGNYPQINLGIGGATPTVITGNRVIGRYNMAGGIAISNLLGTAAVTDVEIRRNYVANNRYGIAVLGSNITSRIVRNIVENNNTNPNANTGGSGLNFQGGATNTGVVSRNILRGNLWGVTMLRTSTTSAAPGPTVSFGDVSSPDSLNVGLNLIYNNGNGGQVYDFYLNMPDNVMAQNNDWGSSSAAVIESHIVHQVDQPSLGLLSFQPFRQTIVSSSRQGSAQLLGLGLGLYPNPAREQLLLRLEAAGPATVQLRDAQGRVALRRVLTPAEGHLRVPVSGLAAGLYTVEVEQQGRRATAKVAIGE</sequence>
<dbReference type="Proteomes" id="UP001501153">
    <property type="component" value="Unassembled WGS sequence"/>
</dbReference>
<reference evidence="4" key="1">
    <citation type="journal article" date="2019" name="Int. J. Syst. Evol. Microbiol.">
        <title>The Global Catalogue of Microorganisms (GCM) 10K type strain sequencing project: providing services to taxonomists for standard genome sequencing and annotation.</title>
        <authorList>
            <consortium name="The Broad Institute Genomics Platform"/>
            <consortium name="The Broad Institute Genome Sequencing Center for Infectious Disease"/>
            <person name="Wu L."/>
            <person name="Ma J."/>
        </authorList>
    </citation>
    <scope>NUCLEOTIDE SEQUENCE [LARGE SCALE GENOMIC DNA]</scope>
    <source>
        <strain evidence="4">JCM 17923</strain>
    </source>
</reference>
<protein>
    <recommendedName>
        <fullName evidence="2">Secretion system C-terminal sorting domain-containing protein</fullName>
    </recommendedName>
</protein>
<comment type="caution">
    <text evidence="3">The sequence shown here is derived from an EMBL/GenBank/DDBJ whole genome shotgun (WGS) entry which is preliminary data.</text>
</comment>
<dbReference type="SMART" id="SM00710">
    <property type="entry name" value="PbH1"/>
    <property type="match status" value="5"/>
</dbReference>
<dbReference type="InterPro" id="IPR012334">
    <property type="entry name" value="Pectin_lyas_fold"/>
</dbReference>
<keyword evidence="4" id="KW-1185">Reference proteome</keyword>
<evidence type="ECO:0000313" key="3">
    <source>
        <dbReference type="EMBL" id="GAA4359766.1"/>
    </source>
</evidence>
<name>A0ABP8IJ18_9BACT</name>
<dbReference type="SUPFAM" id="SSF51126">
    <property type="entry name" value="Pectin lyase-like"/>
    <property type="match status" value="1"/>
</dbReference>
<dbReference type="InterPro" id="IPR011050">
    <property type="entry name" value="Pectin_lyase_fold/virulence"/>
</dbReference>
<feature type="domain" description="Secretion system C-terminal sorting" evidence="2">
    <location>
        <begin position="446"/>
        <end position="518"/>
    </location>
</feature>
<evidence type="ECO:0000259" key="2">
    <source>
        <dbReference type="Pfam" id="PF18962"/>
    </source>
</evidence>
<feature type="signal peptide" evidence="1">
    <location>
        <begin position="1"/>
        <end position="29"/>
    </location>
</feature>
<dbReference type="NCBIfam" id="TIGR04183">
    <property type="entry name" value="Por_Secre_tail"/>
    <property type="match status" value="1"/>
</dbReference>
<accession>A0ABP8IJ18</accession>